<dbReference type="OrthoDB" id="6027776at2"/>
<gene>
    <name evidence="1" type="ORF">ABB26_00785</name>
</gene>
<dbReference type="EMBL" id="LDJI01000003">
    <property type="protein sequence ID" value="KRG66212.1"/>
    <property type="molecule type" value="Genomic_DNA"/>
</dbReference>
<protein>
    <recommendedName>
        <fullName evidence="3">CopL family metal-binding regulatory protein</fullName>
    </recommendedName>
</protein>
<dbReference type="Proteomes" id="UP000050864">
    <property type="component" value="Unassembled WGS sequence"/>
</dbReference>
<name>A0A0R0CL07_9GAMM</name>
<dbReference type="PATRIC" id="fig|405444.3.peg.2286"/>
<dbReference type="AlphaFoldDB" id="A0A0R0CL07"/>
<evidence type="ECO:0008006" key="3">
    <source>
        <dbReference type="Google" id="ProtNLM"/>
    </source>
</evidence>
<comment type="caution">
    <text evidence="1">The sequence shown here is derived from an EMBL/GenBank/DDBJ whole genome shotgun (WGS) entry which is preliminary data.</text>
</comment>
<dbReference type="RefSeq" id="WP_057631672.1">
    <property type="nucleotide sequence ID" value="NZ_LDJI01000003.1"/>
</dbReference>
<evidence type="ECO:0000313" key="1">
    <source>
        <dbReference type="EMBL" id="KRG66212.1"/>
    </source>
</evidence>
<dbReference type="InterPro" id="IPR048034">
    <property type="entry name" value="CopL-like"/>
</dbReference>
<dbReference type="NCBIfam" id="NF033807">
    <property type="entry name" value="CopL_fam"/>
    <property type="match status" value="1"/>
</dbReference>
<reference evidence="1 2" key="1">
    <citation type="submission" date="2015-05" db="EMBL/GenBank/DDBJ databases">
        <title>Genome sequencing and analysis of members of genus Stenotrophomonas.</title>
        <authorList>
            <person name="Patil P.P."/>
            <person name="Midha S."/>
            <person name="Patil P.B."/>
        </authorList>
    </citation>
    <scope>NUCLEOTIDE SEQUENCE [LARGE SCALE GENOMIC DNA]</scope>
    <source>
        <strain evidence="1 2">DSM 18929</strain>
    </source>
</reference>
<accession>A0A0R0CL07</accession>
<proteinExistence type="predicted"/>
<keyword evidence="2" id="KW-1185">Reference proteome</keyword>
<organism evidence="1 2">
    <name type="scientific">Stenotrophomonas humi</name>
    <dbReference type="NCBI Taxonomy" id="405444"/>
    <lineage>
        <taxon>Bacteria</taxon>
        <taxon>Pseudomonadati</taxon>
        <taxon>Pseudomonadota</taxon>
        <taxon>Gammaproteobacteria</taxon>
        <taxon>Lysobacterales</taxon>
        <taxon>Lysobacteraceae</taxon>
        <taxon>Stenotrophomonas</taxon>
    </lineage>
</organism>
<evidence type="ECO:0000313" key="2">
    <source>
        <dbReference type="Proteomes" id="UP000050864"/>
    </source>
</evidence>
<sequence>MPYRLWLPLLLICVLAAEGVLGAWAGARMAMETVASVATDTGAGAVDPDCEPAKPVLAQTHGDHGRGTMPAHHADCTCVDSTGCECVCVLVLYPPTSVKLFAGTHPPVSLDTALPVLELPASKLSRVFRPPIA</sequence>
<dbReference type="STRING" id="405444.ABB26_00785"/>